<dbReference type="EMBL" id="BARW01022359">
    <property type="protein sequence ID" value="GAI98551.1"/>
    <property type="molecule type" value="Genomic_DNA"/>
</dbReference>
<feature type="non-terminal residue" evidence="2">
    <location>
        <position position="1"/>
    </location>
</feature>
<dbReference type="Pfam" id="PF07796">
    <property type="entry name" value="DUF1638"/>
    <property type="match status" value="1"/>
</dbReference>
<proteinExistence type="predicted"/>
<gene>
    <name evidence="2" type="ORF">S12H4_37343</name>
</gene>
<evidence type="ECO:0000259" key="1">
    <source>
        <dbReference type="Pfam" id="PF07796"/>
    </source>
</evidence>
<dbReference type="InterPro" id="IPR012437">
    <property type="entry name" value="DUF1638"/>
</dbReference>
<organism evidence="2">
    <name type="scientific">marine sediment metagenome</name>
    <dbReference type="NCBI Taxonomy" id="412755"/>
    <lineage>
        <taxon>unclassified sequences</taxon>
        <taxon>metagenomes</taxon>
        <taxon>ecological metagenomes</taxon>
    </lineage>
</organism>
<evidence type="ECO:0000313" key="2">
    <source>
        <dbReference type="EMBL" id="GAI98551.1"/>
    </source>
</evidence>
<dbReference type="AlphaFoldDB" id="X1U4K7"/>
<feature type="domain" description="DUF1638" evidence="1">
    <location>
        <begin position="2"/>
        <end position="132"/>
    </location>
</feature>
<accession>X1U4K7</accession>
<protein>
    <recommendedName>
        <fullName evidence="1">DUF1638 domain-containing protein</fullName>
    </recommendedName>
</protein>
<reference evidence="2" key="1">
    <citation type="journal article" date="2014" name="Front. Microbiol.">
        <title>High frequency of phylogenetically diverse reductive dehalogenase-homologous genes in deep subseafloor sedimentary metagenomes.</title>
        <authorList>
            <person name="Kawai M."/>
            <person name="Futagami T."/>
            <person name="Toyoda A."/>
            <person name="Takaki Y."/>
            <person name="Nishi S."/>
            <person name="Hori S."/>
            <person name="Arai W."/>
            <person name="Tsubouchi T."/>
            <person name="Morono Y."/>
            <person name="Uchiyama I."/>
            <person name="Ito T."/>
            <person name="Fujiyama A."/>
            <person name="Inagaki F."/>
            <person name="Takami H."/>
        </authorList>
    </citation>
    <scope>NUCLEOTIDE SEQUENCE</scope>
    <source>
        <strain evidence="2">Expedition CK06-06</strain>
    </source>
</reference>
<comment type="caution">
    <text evidence="2">The sequence shown here is derived from an EMBL/GenBank/DDBJ whole genome shotgun (WGS) entry which is preliminary data.</text>
</comment>
<name>X1U4K7_9ZZZZ</name>
<sequence>AAQKRSERVICLYGDCFPDIDDFCQEQGAIKVPGHYCYEMLLGSERFRHLIEEITGTYFAEKDLILNFEEYCVRPLELHDEEMRKYCFQQYRRLLYVRQPSDPNLTARASEVADFIGLSLDINDADYSYLEKELIKLI</sequence>